<sequence length="116" mass="12566">MVELEAVLAIRRVVLPTLFEARGVIIEGDVANVIDFCRAAALNSARPSSLLPNMDLSFLSDFSAVRFQHVRREANKASHHCAQLAVSGDFLWASGPEADAPFLQLVAEDCRGLEGS</sequence>
<gene>
    <name evidence="2" type="ORF">KSP40_PGU004942</name>
</gene>
<evidence type="ECO:0000259" key="1">
    <source>
        <dbReference type="Pfam" id="PF13456"/>
    </source>
</evidence>
<reference evidence="2 3" key="1">
    <citation type="journal article" date="2022" name="Nat. Plants">
        <title>Genomes of leafy and leafless Platanthera orchids illuminate the evolution of mycoheterotrophy.</title>
        <authorList>
            <person name="Li M.H."/>
            <person name="Liu K.W."/>
            <person name="Li Z."/>
            <person name="Lu H.C."/>
            <person name="Ye Q.L."/>
            <person name="Zhang D."/>
            <person name="Wang J.Y."/>
            <person name="Li Y.F."/>
            <person name="Zhong Z.M."/>
            <person name="Liu X."/>
            <person name="Yu X."/>
            <person name="Liu D.K."/>
            <person name="Tu X.D."/>
            <person name="Liu B."/>
            <person name="Hao Y."/>
            <person name="Liao X.Y."/>
            <person name="Jiang Y.T."/>
            <person name="Sun W.H."/>
            <person name="Chen J."/>
            <person name="Chen Y.Q."/>
            <person name="Ai Y."/>
            <person name="Zhai J.W."/>
            <person name="Wu S.S."/>
            <person name="Zhou Z."/>
            <person name="Hsiao Y.Y."/>
            <person name="Wu W.L."/>
            <person name="Chen Y.Y."/>
            <person name="Lin Y.F."/>
            <person name="Hsu J.L."/>
            <person name="Li C.Y."/>
            <person name="Wang Z.W."/>
            <person name="Zhao X."/>
            <person name="Zhong W.Y."/>
            <person name="Ma X.K."/>
            <person name="Ma L."/>
            <person name="Huang J."/>
            <person name="Chen G.Z."/>
            <person name="Huang M.Z."/>
            <person name="Huang L."/>
            <person name="Peng D.H."/>
            <person name="Luo Y.B."/>
            <person name="Zou S.Q."/>
            <person name="Chen S.P."/>
            <person name="Lan S."/>
            <person name="Tsai W.C."/>
            <person name="Van de Peer Y."/>
            <person name="Liu Z.J."/>
        </authorList>
    </citation>
    <scope>NUCLEOTIDE SEQUENCE [LARGE SCALE GENOMIC DNA]</scope>
    <source>
        <strain evidence="2">Lor288</strain>
    </source>
</reference>
<dbReference type="InterPro" id="IPR002156">
    <property type="entry name" value="RNaseH_domain"/>
</dbReference>
<comment type="caution">
    <text evidence="2">The sequence shown here is derived from an EMBL/GenBank/DDBJ whole genome shotgun (WGS) entry which is preliminary data.</text>
</comment>
<organism evidence="2 3">
    <name type="scientific">Platanthera guangdongensis</name>
    <dbReference type="NCBI Taxonomy" id="2320717"/>
    <lineage>
        <taxon>Eukaryota</taxon>
        <taxon>Viridiplantae</taxon>
        <taxon>Streptophyta</taxon>
        <taxon>Embryophyta</taxon>
        <taxon>Tracheophyta</taxon>
        <taxon>Spermatophyta</taxon>
        <taxon>Magnoliopsida</taxon>
        <taxon>Liliopsida</taxon>
        <taxon>Asparagales</taxon>
        <taxon>Orchidaceae</taxon>
        <taxon>Orchidoideae</taxon>
        <taxon>Orchideae</taxon>
        <taxon>Orchidinae</taxon>
        <taxon>Platanthera</taxon>
    </lineage>
</organism>
<evidence type="ECO:0000313" key="3">
    <source>
        <dbReference type="Proteomes" id="UP001412067"/>
    </source>
</evidence>
<name>A0ABR2M887_9ASPA</name>
<dbReference type="Pfam" id="PF13456">
    <property type="entry name" value="RVT_3"/>
    <property type="match status" value="1"/>
</dbReference>
<dbReference type="EMBL" id="JBBWWR010000011">
    <property type="protein sequence ID" value="KAK8959889.1"/>
    <property type="molecule type" value="Genomic_DNA"/>
</dbReference>
<evidence type="ECO:0000313" key="2">
    <source>
        <dbReference type="EMBL" id="KAK8959889.1"/>
    </source>
</evidence>
<dbReference type="Proteomes" id="UP001412067">
    <property type="component" value="Unassembled WGS sequence"/>
</dbReference>
<accession>A0ABR2M887</accession>
<protein>
    <recommendedName>
        <fullName evidence="1">RNase H type-1 domain-containing protein</fullName>
    </recommendedName>
</protein>
<proteinExistence type="predicted"/>
<feature type="domain" description="RNase H type-1" evidence="1">
    <location>
        <begin position="22"/>
        <end position="84"/>
    </location>
</feature>
<keyword evidence="3" id="KW-1185">Reference proteome</keyword>